<keyword evidence="2" id="KW-1133">Transmembrane helix</keyword>
<dbReference type="Pfam" id="PF21070">
    <property type="entry name" value="IcmF_helical"/>
    <property type="match status" value="1"/>
</dbReference>
<feature type="region of interest" description="Disordered" evidence="1">
    <location>
        <begin position="1112"/>
        <end position="1146"/>
    </location>
</feature>
<dbReference type="InterPro" id="IPR009612">
    <property type="entry name" value="IcmF-rel"/>
</dbReference>
<dbReference type="STRING" id="68895.RR42_s2882"/>
<keyword evidence="2" id="KW-0812">Transmembrane</keyword>
<dbReference type="Pfam" id="PF06761">
    <property type="entry name" value="IcmF-related"/>
    <property type="match status" value="1"/>
</dbReference>
<evidence type="ECO:0000313" key="7">
    <source>
        <dbReference type="Proteomes" id="UP000031843"/>
    </source>
</evidence>
<protein>
    <submittedName>
        <fullName evidence="6">Putative membrane protein</fullName>
    </submittedName>
</protein>
<keyword evidence="2" id="KW-0472">Membrane</keyword>
<gene>
    <name evidence="6" type="ORF">RR42_s2882</name>
</gene>
<dbReference type="AlphaFoldDB" id="A0A0C4YN34"/>
<sequence length="1201" mass="131556">MHRPRVPQAIMNEYKPQPVARYLCIAILILFVAAGLAVWFEGPGQGLSRQQVKLFEISLAIGCIVSLLLARYYEWLALKIQLLRARLWVANYDASKRSEAATAGDGGPAARPEQLATIRDALHIHHGLRWRYRQPWLLLTGDDAAIARLLPELAEQGWLITPDAVLLWSKTGKEGWPEADWLKQLYRLRRRRPVDAVIFTTDSATDLQAQRRGAHPDGMRLARIADLLRWSAPVYLLDVAQARTVAHGLMPVIGCELPRQADADAIEGALRTLREQLAQRLVVQLKDGNRDRYMGELSQRLDTRGKALADWIAGSGGRQRRRIAVDGIVFAPYPRPVAGDADVQSSIDLPLWHYLGEAARRRPGRRVGWHPVTVSAIVGLTAIGLWSAGMLVSGVVNSRDMHAARQSVDDFQSAPNPAARLRALIALQQQIERYEYRTQHHTPLATRFGLNRDPAVLAALWKPYAQASRELLVAPVQRDLEASLVDLAQLRTTVLDAATNRVALSGHQALKTYLMLANPERAEPAFLAPQLVRHWSTDARITPGERQDLAERLLTFYAAHLKSNPANPAGRIEPRPELVAGARQTLLAVIGERNAEDTIYRGVIQAFGESAGSKYPDQTLAALTAGTDPRGLVRAAAIVPGVFTRQAYEGYVAPAIELAARRTEIANDWVLTDGKPLPQPSASRSAEALQAALTEQYFADYAERWQDFMNSLQWEAAPTLPAAIAQLKLMADARQSPVIALMKSLEYQGGAGARKDSLSDTLVARTQDLLGKKPAGPEVAKPDAAGPLGAAFGPVLRLVAQGQPGTSAGTNAGTSGDLSLQRFLDRATALRLRLQQVGNSADADAQARQMAQALFQGKGSELADTHAYAQLMAASLGSQWAGMGETLFVRPIAQATQTVLQPAQASLNDAWRQSIAMTWSRSFAGRYPFADTANDASLVELARFLRPHSGLIGSFLGTQLAGVLELQGDQWLPAAAGGQAQSFDPAFLNAINTLQRLAAHLLAQGEPQYRFEFRPIPTPGLIDTLLTLDGQTLHYYNQRETWQAMTWPGKTLQDPGTRLQWQTERAGTSKSYEFGGRWGLVRMLERAHIEPVDSANYQLTWQARPEELDGQEALEGPKAGAERQADAHGRTFAEDPDSLTARSAQAPVAADVTYPVRYLMRTEVGQGPLEMLALRGFVLPTRIFVGREPQAAARAVPGPRR</sequence>
<feature type="domain" description="IcmF-related" evidence="4">
    <location>
        <begin position="421"/>
        <end position="748"/>
    </location>
</feature>
<feature type="transmembrane region" description="Helical" evidence="2">
    <location>
        <begin position="369"/>
        <end position="392"/>
    </location>
</feature>
<dbReference type="InterPro" id="IPR053156">
    <property type="entry name" value="T6SS_TssM-like"/>
</dbReference>
<dbReference type="Pfam" id="PF06744">
    <property type="entry name" value="IcmF_C"/>
    <property type="match status" value="1"/>
</dbReference>
<reference evidence="6 7" key="1">
    <citation type="journal article" date="2015" name="Genome Announc.">
        <title>Complete Genome Sequence of Cupriavidus basilensis 4G11, Isolated from the Oak Ridge Field Research Center Site.</title>
        <authorList>
            <person name="Ray J."/>
            <person name="Waters R.J."/>
            <person name="Skerker J.M."/>
            <person name="Kuehl J.V."/>
            <person name="Price M.N."/>
            <person name="Huang J."/>
            <person name="Chakraborty R."/>
            <person name="Arkin A.P."/>
            <person name="Deutschbauer A."/>
        </authorList>
    </citation>
    <scope>NUCLEOTIDE SEQUENCE [LARGE SCALE GENOMIC DNA]</scope>
    <source>
        <strain evidence="6">4G11</strain>
    </source>
</reference>
<dbReference type="PANTHER" id="PTHR36153">
    <property type="entry name" value="INNER MEMBRANE PROTEIN-RELATED"/>
    <property type="match status" value="1"/>
</dbReference>
<dbReference type="PANTHER" id="PTHR36153:SF1">
    <property type="entry name" value="TYPE VI SECRETION SYSTEM COMPONENT TSSM1"/>
    <property type="match status" value="1"/>
</dbReference>
<dbReference type="Proteomes" id="UP000031843">
    <property type="component" value="Chromosome secondary"/>
</dbReference>
<dbReference type="RefSeq" id="WP_236702117.1">
    <property type="nucleotide sequence ID" value="NZ_CP010537.1"/>
</dbReference>
<evidence type="ECO:0000256" key="2">
    <source>
        <dbReference type="SAM" id="Phobius"/>
    </source>
</evidence>
<feature type="domain" description="Type VI secretion system component TssM1 helical" evidence="5">
    <location>
        <begin position="902"/>
        <end position="1006"/>
    </location>
</feature>
<feature type="transmembrane region" description="Helical" evidence="2">
    <location>
        <begin position="52"/>
        <end position="73"/>
    </location>
</feature>
<feature type="transmembrane region" description="Helical" evidence="2">
    <location>
        <begin position="20"/>
        <end position="40"/>
    </location>
</feature>
<organism evidence="6 7">
    <name type="scientific">Cupriavidus basilensis</name>
    <dbReference type="NCBI Taxonomy" id="68895"/>
    <lineage>
        <taxon>Bacteria</taxon>
        <taxon>Pseudomonadati</taxon>
        <taxon>Pseudomonadota</taxon>
        <taxon>Betaproteobacteria</taxon>
        <taxon>Burkholderiales</taxon>
        <taxon>Burkholderiaceae</taxon>
        <taxon>Cupriavidus</taxon>
    </lineage>
</organism>
<evidence type="ECO:0000259" key="5">
    <source>
        <dbReference type="Pfam" id="PF21070"/>
    </source>
</evidence>
<name>A0A0C4YN34_9BURK</name>
<dbReference type="EMBL" id="CP010537">
    <property type="protein sequence ID" value="AJG24463.1"/>
    <property type="molecule type" value="Genomic_DNA"/>
</dbReference>
<dbReference type="InterPro" id="IPR010623">
    <property type="entry name" value="IcmF_C"/>
</dbReference>
<dbReference type="KEGG" id="cbw:RR42_s2882"/>
<dbReference type="InterPro" id="IPR048677">
    <property type="entry name" value="TssM1_hel"/>
</dbReference>
<evidence type="ECO:0000313" key="6">
    <source>
        <dbReference type="EMBL" id="AJG24463.1"/>
    </source>
</evidence>
<feature type="compositionally biased region" description="Basic and acidic residues" evidence="1">
    <location>
        <begin position="1120"/>
        <end position="1133"/>
    </location>
</feature>
<accession>A0A0C4YN34</accession>
<evidence type="ECO:0000256" key="1">
    <source>
        <dbReference type="SAM" id="MobiDB-lite"/>
    </source>
</evidence>
<proteinExistence type="predicted"/>
<keyword evidence="7" id="KW-1185">Reference proteome</keyword>
<feature type="domain" description="Type VI secretion system IcmF C-terminal" evidence="3">
    <location>
        <begin position="1011"/>
        <end position="1104"/>
    </location>
</feature>
<evidence type="ECO:0000259" key="4">
    <source>
        <dbReference type="Pfam" id="PF06761"/>
    </source>
</evidence>
<evidence type="ECO:0000259" key="3">
    <source>
        <dbReference type="Pfam" id="PF06744"/>
    </source>
</evidence>